<feature type="transmembrane region" description="Helical" evidence="1">
    <location>
        <begin position="12"/>
        <end position="37"/>
    </location>
</feature>
<keyword evidence="3" id="KW-1185">Reference proteome</keyword>
<reference evidence="3" key="1">
    <citation type="journal article" date="2019" name="Int. J. Syst. Evol. Microbiol.">
        <title>The Global Catalogue of Microorganisms (GCM) 10K type strain sequencing project: providing services to taxonomists for standard genome sequencing and annotation.</title>
        <authorList>
            <consortium name="The Broad Institute Genomics Platform"/>
            <consortium name="The Broad Institute Genome Sequencing Center for Infectious Disease"/>
            <person name="Wu L."/>
            <person name="Ma J."/>
        </authorList>
    </citation>
    <scope>NUCLEOTIDE SEQUENCE [LARGE SCALE GENOMIC DNA]</scope>
    <source>
        <strain evidence="3">CGMCC 4.6997</strain>
    </source>
</reference>
<dbReference type="Proteomes" id="UP001596039">
    <property type="component" value="Unassembled WGS sequence"/>
</dbReference>
<organism evidence="2 3">
    <name type="scientific">Lysinimonas soli</name>
    <dbReference type="NCBI Taxonomy" id="1074233"/>
    <lineage>
        <taxon>Bacteria</taxon>
        <taxon>Bacillati</taxon>
        <taxon>Actinomycetota</taxon>
        <taxon>Actinomycetes</taxon>
        <taxon>Micrococcales</taxon>
        <taxon>Microbacteriaceae</taxon>
        <taxon>Lysinimonas</taxon>
    </lineage>
</organism>
<evidence type="ECO:0000313" key="3">
    <source>
        <dbReference type="Proteomes" id="UP001596039"/>
    </source>
</evidence>
<protein>
    <submittedName>
        <fullName evidence="2">Uncharacterized protein</fullName>
    </submittedName>
</protein>
<dbReference type="RefSeq" id="WP_386738898.1">
    <property type="nucleotide sequence ID" value="NZ_JBHSMG010000001.1"/>
</dbReference>
<comment type="caution">
    <text evidence="2">The sequence shown here is derived from an EMBL/GenBank/DDBJ whole genome shotgun (WGS) entry which is preliminary data.</text>
</comment>
<keyword evidence="1" id="KW-1133">Transmembrane helix</keyword>
<gene>
    <name evidence="2" type="ORF">ACFPJ4_03485</name>
</gene>
<name>A0ABW0NLW4_9MICO</name>
<keyword evidence="1" id="KW-0812">Transmembrane</keyword>
<accession>A0ABW0NLW4</accession>
<sequence>MSAYNSRFERRDLVLAIITSVIGAAATILAAFAVVLMSTGRI</sequence>
<keyword evidence="1" id="KW-0472">Membrane</keyword>
<evidence type="ECO:0000256" key="1">
    <source>
        <dbReference type="SAM" id="Phobius"/>
    </source>
</evidence>
<evidence type="ECO:0000313" key="2">
    <source>
        <dbReference type="EMBL" id="MFC5501300.1"/>
    </source>
</evidence>
<dbReference type="EMBL" id="JBHSMG010000001">
    <property type="protein sequence ID" value="MFC5501300.1"/>
    <property type="molecule type" value="Genomic_DNA"/>
</dbReference>
<proteinExistence type="predicted"/>